<evidence type="ECO:0000256" key="1">
    <source>
        <dbReference type="SAM" id="MobiDB-lite"/>
    </source>
</evidence>
<evidence type="ECO:0000313" key="3">
    <source>
        <dbReference type="EMBL" id="OGK40013.1"/>
    </source>
</evidence>
<protein>
    <submittedName>
        <fullName evidence="3">Uncharacterized protein</fullName>
    </submittedName>
</protein>
<dbReference type="Proteomes" id="UP000177698">
    <property type="component" value="Unassembled WGS sequence"/>
</dbReference>
<name>A0A1F7I9H1_9BACT</name>
<accession>A0A1F7I9H1</accession>
<reference evidence="3 5" key="1">
    <citation type="journal article" date="2016" name="Nat. Commun.">
        <title>Thousands of microbial genomes shed light on interconnected biogeochemical processes in an aquifer system.</title>
        <authorList>
            <person name="Anantharaman K."/>
            <person name="Brown C.T."/>
            <person name="Hug L.A."/>
            <person name="Sharon I."/>
            <person name="Castelle C.J."/>
            <person name="Probst A.J."/>
            <person name="Thomas B.C."/>
            <person name="Singh A."/>
            <person name="Wilkins M.J."/>
            <person name="Karaoz U."/>
            <person name="Brodie E.L."/>
            <person name="Williams K.H."/>
            <person name="Hubbard S.S."/>
            <person name="Banfield J.F."/>
        </authorList>
    </citation>
    <scope>NUCLEOTIDE SEQUENCE [LARGE SCALE GENOMIC DNA]</scope>
</reference>
<feature type="region of interest" description="Disordered" evidence="1">
    <location>
        <begin position="49"/>
        <end position="69"/>
    </location>
</feature>
<dbReference type="AlphaFoldDB" id="A0A1F7I9H1"/>
<sequence length="374" mass="41279">MEAKNSKVNQWRHSQINRKNLPIYFFTGVSLFAIACQFIATRVQAVETSIPSPSQPAHTATYEPSPTNTGLPMMTVDPQDGMNPFIRGTATAQYENPDVVDELLAKLPEGFYENSYVISVGNHGNCTSLRVSGEVIEENIDDEGRDGVLEGYLTALHCAENYEANQIFEDQYLPVELNQVDAYNRGEAPFSVRALTWTPAWGDYKYNDAIYDAAIVYVYNDTQDVEGEEQLGYGVQNIGGGGCDPNSNTYMEVVFPSGAGVYHSQIKEPFGEMTEPFFYSYLDDPDTTYIGVDALGVGTDGESGASAVESNPESKSYGDVCYLDVAHDVEYQFSTYSPLPSKVVFKSVFFNTYEKAKAFVLRNLIATNTPTTTP</sequence>
<comment type="caution">
    <text evidence="3">The sequence shown here is derived from an EMBL/GenBank/DDBJ whole genome shotgun (WGS) entry which is preliminary data.</text>
</comment>
<dbReference type="EMBL" id="MGAG01000031">
    <property type="protein sequence ID" value="OGK40014.1"/>
    <property type="molecule type" value="Genomic_DNA"/>
</dbReference>
<evidence type="ECO:0000313" key="5">
    <source>
        <dbReference type="Proteomes" id="UP000177698"/>
    </source>
</evidence>
<keyword evidence="2" id="KW-1133">Transmembrane helix</keyword>
<gene>
    <name evidence="3" type="ORF">A2954_00115</name>
    <name evidence="4" type="ORF">A2954_00120</name>
</gene>
<keyword evidence="2" id="KW-0812">Transmembrane</keyword>
<evidence type="ECO:0000256" key="2">
    <source>
        <dbReference type="SAM" id="Phobius"/>
    </source>
</evidence>
<organism evidence="3 5">
    <name type="scientific">Candidatus Roizmanbacteria bacterium RIFCSPLOWO2_01_FULL_37_12</name>
    <dbReference type="NCBI Taxonomy" id="1802056"/>
    <lineage>
        <taxon>Bacteria</taxon>
        <taxon>Candidatus Roizmaniibacteriota</taxon>
    </lineage>
</organism>
<proteinExistence type="predicted"/>
<evidence type="ECO:0000313" key="4">
    <source>
        <dbReference type="EMBL" id="OGK40014.1"/>
    </source>
</evidence>
<dbReference type="EMBL" id="MGAG01000031">
    <property type="protein sequence ID" value="OGK40013.1"/>
    <property type="molecule type" value="Genomic_DNA"/>
</dbReference>
<keyword evidence="2" id="KW-0472">Membrane</keyword>
<feature type="transmembrane region" description="Helical" evidence="2">
    <location>
        <begin position="21"/>
        <end position="40"/>
    </location>
</feature>